<evidence type="ECO:0000313" key="7">
    <source>
        <dbReference type="EMBL" id="CAI6297712.1"/>
    </source>
</evidence>
<dbReference type="PANTHER" id="PTHR42973:SF53">
    <property type="entry name" value="FAD-BINDING PCMH-TYPE DOMAIN-CONTAINING PROTEIN-RELATED"/>
    <property type="match status" value="1"/>
</dbReference>
<dbReference type="Gene3D" id="3.30.465.10">
    <property type="match status" value="1"/>
</dbReference>
<reference evidence="7" key="1">
    <citation type="submission" date="2023-01" db="EMBL/GenBank/DDBJ databases">
        <authorList>
            <person name="Van Ghelder C."/>
            <person name="Rancurel C."/>
        </authorList>
    </citation>
    <scope>NUCLEOTIDE SEQUENCE</scope>
    <source>
        <strain evidence="7">CNCM I-4278</strain>
    </source>
</reference>
<keyword evidence="5" id="KW-0732">Signal</keyword>
<dbReference type="GO" id="GO:0016491">
    <property type="term" value="F:oxidoreductase activity"/>
    <property type="evidence" value="ECO:0007669"/>
    <property type="project" value="UniProtKB-KW"/>
</dbReference>
<comment type="caution">
    <text evidence="7">The sequence shown here is derived from an EMBL/GenBank/DDBJ whole genome shotgun (WGS) entry which is preliminary data.</text>
</comment>
<keyword evidence="3" id="KW-0274">FAD</keyword>
<protein>
    <recommendedName>
        <fullName evidence="6">FAD-binding PCMH-type domain-containing protein</fullName>
    </recommendedName>
</protein>
<dbReference type="OrthoDB" id="2151789at2759"/>
<dbReference type="PROSITE" id="PS51387">
    <property type="entry name" value="FAD_PCMH"/>
    <property type="match status" value="1"/>
</dbReference>
<keyword evidence="4" id="KW-0560">Oxidoreductase</keyword>
<dbReference type="InterPro" id="IPR016166">
    <property type="entry name" value="FAD-bd_PCMH"/>
</dbReference>
<keyword evidence="8" id="KW-1185">Reference proteome</keyword>
<keyword evidence="2" id="KW-0285">Flavoprotein</keyword>
<dbReference type="GO" id="GO:0071949">
    <property type="term" value="F:FAD binding"/>
    <property type="evidence" value="ECO:0007669"/>
    <property type="project" value="InterPro"/>
</dbReference>
<dbReference type="EMBL" id="CAOQHR010000002">
    <property type="protein sequence ID" value="CAI6297712.1"/>
    <property type="molecule type" value="Genomic_DNA"/>
</dbReference>
<comment type="similarity">
    <text evidence="1">Belongs to the oxygen-dependent FAD-linked oxidoreductase family.</text>
</comment>
<dbReference type="SUPFAM" id="SSF56176">
    <property type="entry name" value="FAD-binding/transporter-associated domain-like"/>
    <property type="match status" value="1"/>
</dbReference>
<sequence length="502" mass="55179">MSIKAYVSFFAISAAVAHAQTFTNGTAGTCCDTLLANGLQHVYTPNDTFYQTRTSSYWSLAAQLHPNCYVQPTSTSDVVLIVDTLVKDPGCAGTQFAVRAGGHMPWTNANNIDNGVTVDLGLMNKTTFDETSHVASIQPGSRWGAVYQYLEQFNYTVAGGRAFDVGVGGFIMGGGNTFFANRFGFGVDNVKNFEVVLASGEVVNANQEENNDLFLVLKGGVGSNYGIITRVDMYGIESHQLWGGIAIHDKSTRPQHLEAHTYWVEHDSEYPPGSTVMAFTYSKALGNITVVNFYQDTVGTVAAPAFDKWLAIPRTSETLRLGSHFNMASEIDIPYGYRQILWTTTVRNDIRIYKRIAELHEQLLEEWKVEGGDPDFNLEVNMQAIARSFTDNGLARGGNIMGLDRVQDNVTMVLFIFAVKTPELEVRATEKLKLVAEQVEGFASSVDGLVEWKHLNYAGGFQDPLKSYGAENLEKMKAASAKYDPDSVFQMKSTPGFKVSKA</sequence>
<accession>A0A9W4XFE0</accession>
<evidence type="ECO:0000313" key="8">
    <source>
        <dbReference type="Proteomes" id="UP001152607"/>
    </source>
</evidence>
<feature type="domain" description="FAD-binding PCMH-type" evidence="6">
    <location>
        <begin position="62"/>
        <end position="238"/>
    </location>
</feature>
<evidence type="ECO:0000259" key="6">
    <source>
        <dbReference type="PROSITE" id="PS51387"/>
    </source>
</evidence>
<organism evidence="7 8">
    <name type="scientific">Periconia digitata</name>
    <dbReference type="NCBI Taxonomy" id="1303443"/>
    <lineage>
        <taxon>Eukaryota</taxon>
        <taxon>Fungi</taxon>
        <taxon>Dikarya</taxon>
        <taxon>Ascomycota</taxon>
        <taxon>Pezizomycotina</taxon>
        <taxon>Dothideomycetes</taxon>
        <taxon>Pleosporomycetidae</taxon>
        <taxon>Pleosporales</taxon>
        <taxon>Massarineae</taxon>
        <taxon>Periconiaceae</taxon>
        <taxon>Periconia</taxon>
    </lineage>
</organism>
<proteinExistence type="inferred from homology"/>
<evidence type="ECO:0000256" key="2">
    <source>
        <dbReference type="ARBA" id="ARBA00022630"/>
    </source>
</evidence>
<dbReference type="PANTHER" id="PTHR42973">
    <property type="entry name" value="BINDING OXIDOREDUCTASE, PUTATIVE (AFU_ORTHOLOGUE AFUA_1G17690)-RELATED"/>
    <property type="match status" value="1"/>
</dbReference>
<dbReference type="InterPro" id="IPR006094">
    <property type="entry name" value="Oxid_FAD_bind_N"/>
</dbReference>
<gene>
    <name evidence="7" type="ORF">PDIGIT_LOCUS2715</name>
</gene>
<evidence type="ECO:0000256" key="4">
    <source>
        <dbReference type="ARBA" id="ARBA00023002"/>
    </source>
</evidence>
<dbReference type="InterPro" id="IPR036318">
    <property type="entry name" value="FAD-bd_PCMH-like_sf"/>
</dbReference>
<name>A0A9W4XFE0_9PLEO</name>
<dbReference type="InterPro" id="IPR016169">
    <property type="entry name" value="FAD-bd_PCMH_sub2"/>
</dbReference>
<feature type="signal peptide" evidence="5">
    <location>
        <begin position="1"/>
        <end position="19"/>
    </location>
</feature>
<dbReference type="Pfam" id="PF01565">
    <property type="entry name" value="FAD_binding_4"/>
    <property type="match status" value="1"/>
</dbReference>
<evidence type="ECO:0000256" key="1">
    <source>
        <dbReference type="ARBA" id="ARBA00005466"/>
    </source>
</evidence>
<feature type="chain" id="PRO_5040983572" description="FAD-binding PCMH-type domain-containing protein" evidence="5">
    <location>
        <begin position="20"/>
        <end position="502"/>
    </location>
</feature>
<dbReference type="InterPro" id="IPR050416">
    <property type="entry name" value="FAD-linked_Oxidoreductase"/>
</dbReference>
<dbReference type="AlphaFoldDB" id="A0A9W4XFE0"/>
<evidence type="ECO:0000256" key="5">
    <source>
        <dbReference type="SAM" id="SignalP"/>
    </source>
</evidence>
<dbReference type="Proteomes" id="UP001152607">
    <property type="component" value="Unassembled WGS sequence"/>
</dbReference>
<evidence type="ECO:0000256" key="3">
    <source>
        <dbReference type="ARBA" id="ARBA00022827"/>
    </source>
</evidence>